<protein>
    <recommendedName>
        <fullName evidence="6">Adenosine deaminase domain-containing protein</fullName>
    </recommendedName>
</protein>
<dbReference type="GO" id="GO:0043103">
    <property type="term" value="P:hypoxanthine salvage"/>
    <property type="evidence" value="ECO:0007669"/>
    <property type="project" value="TreeGrafter"/>
</dbReference>
<keyword evidence="5" id="KW-0546">Nucleotide metabolism</keyword>
<dbReference type="AlphaFoldDB" id="A0AAV9J213"/>
<dbReference type="Pfam" id="PF00962">
    <property type="entry name" value="A_deaminase"/>
    <property type="match status" value="1"/>
</dbReference>
<evidence type="ECO:0000313" key="8">
    <source>
        <dbReference type="Proteomes" id="UP001301350"/>
    </source>
</evidence>
<comment type="cofactor">
    <cofactor evidence="1">
        <name>Zn(2+)</name>
        <dbReference type="ChEBI" id="CHEBI:29105"/>
    </cofactor>
</comment>
<evidence type="ECO:0000256" key="2">
    <source>
        <dbReference type="ARBA" id="ARBA00022723"/>
    </source>
</evidence>
<evidence type="ECO:0000256" key="1">
    <source>
        <dbReference type="ARBA" id="ARBA00001947"/>
    </source>
</evidence>
<keyword evidence="4" id="KW-0862">Zinc</keyword>
<evidence type="ECO:0000313" key="7">
    <source>
        <dbReference type="EMBL" id="KAK4538597.1"/>
    </source>
</evidence>
<evidence type="ECO:0000259" key="6">
    <source>
        <dbReference type="Pfam" id="PF00962"/>
    </source>
</evidence>
<gene>
    <name evidence="7" type="ORF">CDCA_CDCA19G4622</name>
</gene>
<accession>A0AAV9J213</accession>
<dbReference type="NCBIfam" id="TIGR01430">
    <property type="entry name" value="aden_deam"/>
    <property type="match status" value="1"/>
</dbReference>
<dbReference type="GO" id="GO:0005829">
    <property type="term" value="C:cytosol"/>
    <property type="evidence" value="ECO:0007669"/>
    <property type="project" value="TreeGrafter"/>
</dbReference>
<dbReference type="HAMAP" id="MF_01962">
    <property type="entry name" value="Adenine_deaminase"/>
    <property type="match status" value="1"/>
</dbReference>
<feature type="domain" description="Adenosine deaminase" evidence="6">
    <location>
        <begin position="38"/>
        <end position="355"/>
    </location>
</feature>
<dbReference type="GO" id="GO:0006146">
    <property type="term" value="P:adenine catabolic process"/>
    <property type="evidence" value="ECO:0007669"/>
    <property type="project" value="InterPro"/>
</dbReference>
<evidence type="ECO:0000256" key="3">
    <source>
        <dbReference type="ARBA" id="ARBA00022801"/>
    </source>
</evidence>
<dbReference type="NCBIfam" id="NF006850">
    <property type="entry name" value="PRK09358.1-6"/>
    <property type="match status" value="1"/>
</dbReference>
<reference evidence="7 8" key="1">
    <citation type="submission" date="2022-07" db="EMBL/GenBank/DDBJ databases">
        <title>Genome-wide signatures of adaptation to extreme environments.</title>
        <authorList>
            <person name="Cho C.H."/>
            <person name="Yoon H.S."/>
        </authorList>
    </citation>
    <scope>NUCLEOTIDE SEQUENCE [LARGE SCALE GENOMIC DNA]</scope>
    <source>
        <strain evidence="7 8">DBV 063 E5</strain>
    </source>
</reference>
<proteinExistence type="inferred from homology"/>
<dbReference type="Gene3D" id="3.20.20.140">
    <property type="entry name" value="Metal-dependent hydrolases"/>
    <property type="match status" value="1"/>
</dbReference>
<comment type="caution">
    <text evidence="7">The sequence shown here is derived from an EMBL/GenBank/DDBJ whole genome shotgun (WGS) entry which is preliminary data.</text>
</comment>
<keyword evidence="8" id="KW-1185">Reference proteome</keyword>
<keyword evidence="3" id="KW-0378">Hydrolase</keyword>
<dbReference type="InterPro" id="IPR006330">
    <property type="entry name" value="Ado/ade_deaminase"/>
</dbReference>
<dbReference type="InterPro" id="IPR032466">
    <property type="entry name" value="Metal_Hydrolase"/>
</dbReference>
<dbReference type="EMBL" id="JANCYW010000019">
    <property type="protein sequence ID" value="KAK4538597.1"/>
    <property type="molecule type" value="Genomic_DNA"/>
</dbReference>
<dbReference type="PANTHER" id="PTHR43114">
    <property type="entry name" value="ADENINE DEAMINASE"/>
    <property type="match status" value="1"/>
</dbReference>
<evidence type="ECO:0000256" key="5">
    <source>
        <dbReference type="ARBA" id="ARBA00023080"/>
    </source>
</evidence>
<organism evidence="7 8">
    <name type="scientific">Cyanidium caldarium</name>
    <name type="common">Red alga</name>
    <dbReference type="NCBI Taxonomy" id="2771"/>
    <lineage>
        <taxon>Eukaryota</taxon>
        <taxon>Rhodophyta</taxon>
        <taxon>Bangiophyceae</taxon>
        <taxon>Cyanidiales</taxon>
        <taxon>Cyanidiaceae</taxon>
        <taxon>Cyanidium</taxon>
    </lineage>
</organism>
<evidence type="ECO:0000256" key="4">
    <source>
        <dbReference type="ARBA" id="ARBA00022833"/>
    </source>
</evidence>
<dbReference type="GO" id="GO:0046872">
    <property type="term" value="F:metal ion binding"/>
    <property type="evidence" value="ECO:0007669"/>
    <property type="project" value="UniProtKB-KW"/>
</dbReference>
<sequence>MDSASGRLPDALQSLLHQVDASQLKNVDLAEQLATALPKAELHLHIEGTLEPQLALALARKNGVKALLDEYADSEEVLRAAYRFSSLDSFLRVYYACMAVLQTEADFARLATEYLARAHADRVRHAEVFFDAQAHARRGVSLATVVRGLRAGLHSAQQRFGMCTRLILCIQREYPEEDALCTLHEALAFRDDIDGIGLDGSEVANPPERFARAFALARAHGWRVVAHAGEEAPPNYIWAALNALQVQRVDHGVRCLDDPQLVRHLRRTQVPLTVCPLSNIQLRVCADLSVHPLRRLLDEQLCVSVHSDDPAYFGGYLNDNLLAVVRHTGVRAADILRLLHASFRASFPCERARQHEAELIADAQRVLARYRPADREAGDGTNTACEP</sequence>
<dbReference type="InterPro" id="IPR028892">
    <property type="entry name" value="ADE"/>
</dbReference>
<dbReference type="GO" id="GO:0009117">
    <property type="term" value="P:nucleotide metabolic process"/>
    <property type="evidence" value="ECO:0007669"/>
    <property type="project" value="UniProtKB-KW"/>
</dbReference>
<name>A0AAV9J213_CYACA</name>
<dbReference type="PANTHER" id="PTHR43114:SF6">
    <property type="entry name" value="ADENINE DEAMINASE"/>
    <property type="match status" value="1"/>
</dbReference>
<keyword evidence="2" id="KW-0479">Metal-binding</keyword>
<dbReference type="GO" id="GO:0000034">
    <property type="term" value="F:adenine deaminase activity"/>
    <property type="evidence" value="ECO:0007669"/>
    <property type="project" value="InterPro"/>
</dbReference>
<dbReference type="InterPro" id="IPR001365">
    <property type="entry name" value="A_deaminase_dom"/>
</dbReference>
<dbReference type="Proteomes" id="UP001301350">
    <property type="component" value="Unassembled WGS sequence"/>
</dbReference>
<dbReference type="SUPFAM" id="SSF51556">
    <property type="entry name" value="Metallo-dependent hydrolases"/>
    <property type="match status" value="1"/>
</dbReference>